<feature type="compositionally biased region" description="Polar residues" evidence="1">
    <location>
        <begin position="242"/>
        <end position="252"/>
    </location>
</feature>
<name>A0A814MKN1_9BILA</name>
<evidence type="ECO:0000313" key="3">
    <source>
        <dbReference type="EMBL" id="CAF1080773.1"/>
    </source>
</evidence>
<organism evidence="3 4">
    <name type="scientific">Brachionus calyciflorus</name>
    <dbReference type="NCBI Taxonomy" id="104777"/>
    <lineage>
        <taxon>Eukaryota</taxon>
        <taxon>Metazoa</taxon>
        <taxon>Spiralia</taxon>
        <taxon>Gnathifera</taxon>
        <taxon>Rotifera</taxon>
        <taxon>Eurotatoria</taxon>
        <taxon>Monogononta</taxon>
        <taxon>Pseudotrocha</taxon>
        <taxon>Ploima</taxon>
        <taxon>Brachionidae</taxon>
        <taxon>Brachionus</taxon>
    </lineage>
</organism>
<dbReference type="InterPro" id="IPR012337">
    <property type="entry name" value="RNaseH-like_sf"/>
</dbReference>
<feature type="compositionally biased region" description="Basic and acidic residues" evidence="1">
    <location>
        <begin position="349"/>
        <end position="377"/>
    </location>
</feature>
<dbReference type="InterPro" id="IPR036397">
    <property type="entry name" value="RNaseH_sf"/>
</dbReference>
<dbReference type="PANTHER" id="PTHR37984:SF5">
    <property type="entry name" value="PROTEIN NYNRIN-LIKE"/>
    <property type="match status" value="1"/>
</dbReference>
<dbReference type="GO" id="GO:0003676">
    <property type="term" value="F:nucleic acid binding"/>
    <property type="evidence" value="ECO:0007669"/>
    <property type="project" value="InterPro"/>
</dbReference>
<gene>
    <name evidence="3" type="ORF">OXX778_LOCUS20182</name>
</gene>
<comment type="caution">
    <text evidence="3">The sequence shown here is derived from an EMBL/GenBank/DDBJ whole genome shotgun (WGS) entry which is preliminary data.</text>
</comment>
<evidence type="ECO:0000259" key="2">
    <source>
        <dbReference type="Pfam" id="PF22938"/>
    </source>
</evidence>
<evidence type="ECO:0000313" key="4">
    <source>
        <dbReference type="Proteomes" id="UP000663879"/>
    </source>
</evidence>
<sequence>MLSCFVNEYQHDWDEYLQYLTYAYNTSTHATTNHTPFEIVYGRKPKIPLDLVMKNETETNETEIYELAETGQENLVVKIFVEELQEKFCEVYKNVEKNRDYMVEKSRIQHDRNIKPVEYKVEDMVMLNQPQMKKGLSKKLSPKWDGPYIIQDKLGPVNYKIKKYNQPNSKPKLVHHNRLKRFFGSHFSQIDDSVVFDQSKNNQNLVKRRKHKKVVKAKINRNLDKTPETQQSNEVQNEQQEFLVNSSESVQESADEDDETFKPNHYFRAKLNGSNNQPDDSQYQPRRSKRKMKPVDRGNRIPKPCRDTKYSNLVQLNPRPTQANHLLQEASPRVQRQLEELARIEQELNEQERARQQEFDSLRRESGRLRRETDKANQRTATLEVQLAESRQLVQDLINRHNVAQEEAPPAWVPLAFRRLQRRLNETNVPSPLSQSAHMPLRNLPRPPRDKLHQFNQGKCP</sequence>
<feature type="region of interest" description="Disordered" evidence="1">
    <location>
        <begin position="428"/>
        <end position="461"/>
    </location>
</feature>
<dbReference type="Pfam" id="PF22938">
    <property type="entry name" value="Integrase_p58_C"/>
    <property type="match status" value="1"/>
</dbReference>
<keyword evidence="4" id="KW-1185">Reference proteome</keyword>
<feature type="compositionally biased region" description="Low complexity" evidence="1">
    <location>
        <begin position="228"/>
        <end position="241"/>
    </location>
</feature>
<feature type="compositionally biased region" description="Polar residues" evidence="1">
    <location>
        <begin position="428"/>
        <end position="437"/>
    </location>
</feature>
<proteinExistence type="predicted"/>
<reference evidence="3" key="1">
    <citation type="submission" date="2021-02" db="EMBL/GenBank/DDBJ databases">
        <authorList>
            <person name="Nowell W R."/>
        </authorList>
    </citation>
    <scope>NUCLEOTIDE SEQUENCE</scope>
    <source>
        <strain evidence="3">Ploen Becks lab</strain>
    </source>
</reference>
<dbReference type="EMBL" id="CAJNOC010006568">
    <property type="protein sequence ID" value="CAF1080773.1"/>
    <property type="molecule type" value="Genomic_DNA"/>
</dbReference>
<dbReference type="Gene3D" id="3.30.420.10">
    <property type="entry name" value="Ribonuclease H-like superfamily/Ribonuclease H"/>
    <property type="match status" value="1"/>
</dbReference>
<feature type="compositionally biased region" description="Polar residues" evidence="1">
    <location>
        <begin position="272"/>
        <end position="285"/>
    </location>
</feature>
<dbReference type="OrthoDB" id="441971at2759"/>
<feature type="non-terminal residue" evidence="3">
    <location>
        <position position="1"/>
    </location>
</feature>
<dbReference type="InterPro" id="IPR054465">
    <property type="entry name" value="Integrase_p58-like_C"/>
</dbReference>
<feature type="region of interest" description="Disordered" evidence="1">
    <location>
        <begin position="349"/>
        <end position="380"/>
    </location>
</feature>
<dbReference type="Proteomes" id="UP000663879">
    <property type="component" value="Unassembled WGS sequence"/>
</dbReference>
<dbReference type="SUPFAM" id="SSF53098">
    <property type="entry name" value="Ribonuclease H-like"/>
    <property type="match status" value="1"/>
</dbReference>
<accession>A0A814MKN1</accession>
<feature type="domain" description="Integrase p58-like C-terminal" evidence="2">
    <location>
        <begin position="146"/>
        <end position="181"/>
    </location>
</feature>
<dbReference type="InterPro" id="IPR050951">
    <property type="entry name" value="Retrovirus_Pol_polyprotein"/>
</dbReference>
<feature type="region of interest" description="Disordered" evidence="1">
    <location>
        <begin position="219"/>
        <end position="307"/>
    </location>
</feature>
<feature type="compositionally biased region" description="Basic and acidic residues" evidence="1">
    <location>
        <begin position="293"/>
        <end position="307"/>
    </location>
</feature>
<evidence type="ECO:0000256" key="1">
    <source>
        <dbReference type="SAM" id="MobiDB-lite"/>
    </source>
</evidence>
<dbReference type="AlphaFoldDB" id="A0A814MKN1"/>
<protein>
    <recommendedName>
        <fullName evidence="2">Integrase p58-like C-terminal domain-containing protein</fullName>
    </recommendedName>
</protein>
<dbReference type="PANTHER" id="PTHR37984">
    <property type="entry name" value="PROTEIN CBG26694"/>
    <property type="match status" value="1"/>
</dbReference>